<protein>
    <recommendedName>
        <fullName evidence="1">Rhamnogalacturonan lyase family 11 C-terminal domain-containing protein</fullName>
    </recommendedName>
</protein>
<keyword evidence="3" id="KW-1185">Reference proteome</keyword>
<dbReference type="OrthoDB" id="9772095at2"/>
<evidence type="ECO:0000313" key="3">
    <source>
        <dbReference type="Proteomes" id="UP000295172"/>
    </source>
</evidence>
<dbReference type="Proteomes" id="UP000295172">
    <property type="component" value="Unassembled WGS sequence"/>
</dbReference>
<dbReference type="PANTHER" id="PTHR43118">
    <property type="entry name" value="RHAMNOGALACTURONAN LYASE (EUROFUNG)"/>
    <property type="match status" value="1"/>
</dbReference>
<reference evidence="2 3" key="1">
    <citation type="submission" date="2019-02" db="EMBL/GenBank/DDBJ databases">
        <title>Draft genome sequences of novel Actinobacteria.</title>
        <authorList>
            <person name="Sahin N."/>
            <person name="Ay H."/>
            <person name="Saygin H."/>
        </authorList>
    </citation>
    <scope>NUCLEOTIDE SEQUENCE [LARGE SCALE GENOMIC DNA]</scope>
    <source>
        <strain evidence="2 3">16K104</strain>
    </source>
</reference>
<comment type="caution">
    <text evidence="2">The sequence shown here is derived from an EMBL/GenBank/DDBJ whole genome shotgun (WGS) entry which is preliminary data.</text>
</comment>
<organism evidence="2 3">
    <name type="scientific">Kribbella turkmenica</name>
    <dbReference type="NCBI Taxonomy" id="2530375"/>
    <lineage>
        <taxon>Bacteria</taxon>
        <taxon>Bacillati</taxon>
        <taxon>Actinomycetota</taxon>
        <taxon>Actinomycetes</taxon>
        <taxon>Propionibacteriales</taxon>
        <taxon>Kribbellaceae</taxon>
        <taxon>Kribbella</taxon>
    </lineage>
</organism>
<feature type="domain" description="Rhamnogalacturonan lyase family 11 C-terminal" evidence="1">
    <location>
        <begin position="91"/>
        <end position="264"/>
    </location>
</feature>
<sequence>MDMQLLRDVREAHENEAGLRPSEYNALVDRFRTHFGDPVWKPKTNFADPQYMVTPGRFRMSDALFAELDAAFTRYVDELDRGPRLNWLKNPDGSIATQTATYTPGDSTVGDLDGDGTYELVLKWNPSNQRDSSQYGSTAPAIVDAYKLDGTLLWRVNVGYNIRAGAHDTQLVVADFDGNGKAELIIKTADGTTTGNVVGGQYVVNDVIGRTAAAPNRIAEYIAAGDEASLDEYYDGLNTYAVSWVIPGGSTPPEQNVRQWGKVYVHGVIGTSNEYLTAFDGETGRVIDTVDYAFPYGEPNWGAAPVDHRGASFLGAVRDGGTGEGAQVPIPPEEIPDPYWVNEETRWGHYPWGDHQGNRANRFIAGIAYLDGKRPSAIMGRGYYARATVAAYTLENGELVLGDTFDSETHPDPELYHHKGAQTITMSDVDLDGKDEIVFGALILDDDLTPKTVAGTWFPFPVPEVNVNLTEQMHNPDADDRFTHLGHGDAFHVGDFDPDIAGPEVFLTAEQPADFQTVGRDGQKGFGYRPSAAIYDPRTGEVLVGMYSLAGDLERGVAANIDPNQPGAEYWTNGFVWSAITGERLYANAAGSAGLPHNFLLYWDGDLQREILDGATISKANTDYESRPEVVGDANLLVAPGATGTNDGGRNSPIVSADLFGDWREEVVWRVGTDRLRVYTTTIPTEHRIRTLMHDPQYRLSVASEGSVYNQPPHPSFFLDDDTTTYPLPAQRNDIDVSPRGTAPN</sequence>
<dbReference type="EMBL" id="SMKR01000246">
    <property type="protein sequence ID" value="TDD13980.1"/>
    <property type="molecule type" value="Genomic_DNA"/>
</dbReference>
<dbReference type="InterPro" id="IPR049366">
    <property type="entry name" value="RGL11_C"/>
</dbReference>
<dbReference type="InterPro" id="IPR034641">
    <property type="entry name" value="RGL11"/>
</dbReference>
<dbReference type="Pfam" id="PF21348">
    <property type="entry name" value="RGL11_C"/>
    <property type="match status" value="3"/>
</dbReference>
<dbReference type="InterPro" id="IPR028994">
    <property type="entry name" value="Integrin_alpha_N"/>
</dbReference>
<dbReference type="PANTHER" id="PTHR43118:SF1">
    <property type="entry name" value="RHAMNOGALACTURONAN LYASE (EUROFUNG)"/>
    <property type="match status" value="1"/>
</dbReference>
<accession>A0A4R4WJY3</accession>
<gene>
    <name evidence="2" type="ORF">E1218_33730</name>
</gene>
<feature type="domain" description="Rhamnogalacturonan lyase family 11 C-terminal" evidence="1">
    <location>
        <begin position="351"/>
        <end position="449"/>
    </location>
</feature>
<evidence type="ECO:0000313" key="2">
    <source>
        <dbReference type="EMBL" id="TDD13980.1"/>
    </source>
</evidence>
<dbReference type="AlphaFoldDB" id="A0A4R4WJY3"/>
<dbReference type="SUPFAM" id="SSF69318">
    <property type="entry name" value="Integrin alpha N-terminal domain"/>
    <property type="match status" value="1"/>
</dbReference>
<proteinExistence type="predicted"/>
<name>A0A4R4WJY3_9ACTN</name>
<feature type="domain" description="Rhamnogalacturonan lyase family 11 C-terminal" evidence="1">
    <location>
        <begin position="483"/>
        <end position="727"/>
    </location>
</feature>
<evidence type="ECO:0000259" key="1">
    <source>
        <dbReference type="Pfam" id="PF21348"/>
    </source>
</evidence>